<gene>
    <name evidence="1" type="ORF">B5808_06490</name>
</gene>
<dbReference type="Proteomes" id="UP000192775">
    <property type="component" value="Chromosome"/>
</dbReference>
<dbReference type="InterPro" id="IPR007396">
    <property type="entry name" value="TR_PAI2-type"/>
</dbReference>
<dbReference type="AlphaFoldDB" id="A0A1X9LLS9"/>
<evidence type="ECO:0000313" key="1">
    <source>
        <dbReference type="EMBL" id="ARJ04901.1"/>
    </source>
</evidence>
<protein>
    <submittedName>
        <fullName evidence="1">Transcriptional regulator</fullName>
    </submittedName>
</protein>
<dbReference type="PANTHER" id="PTHR35802:SF1">
    <property type="entry name" value="PROTEASE SYNTHASE AND SPORULATION PROTEIN PAI 2"/>
    <property type="match status" value="1"/>
</dbReference>
<name>A0A1X9LLS9_9MICO</name>
<dbReference type="SUPFAM" id="SSF50475">
    <property type="entry name" value="FMN-binding split barrel"/>
    <property type="match status" value="1"/>
</dbReference>
<dbReference type="EMBL" id="CP020715">
    <property type="protein sequence ID" value="ARJ04901.1"/>
    <property type="molecule type" value="Genomic_DNA"/>
</dbReference>
<dbReference type="PANTHER" id="PTHR35802">
    <property type="entry name" value="PROTEASE SYNTHASE AND SPORULATION PROTEIN PAI 2"/>
    <property type="match status" value="1"/>
</dbReference>
<dbReference type="Gene3D" id="2.30.110.10">
    <property type="entry name" value="Electron Transport, Fmn-binding Protein, Chain A"/>
    <property type="match status" value="1"/>
</dbReference>
<dbReference type="RefSeq" id="WP_085019039.1">
    <property type="nucleotide sequence ID" value="NZ_BMHD01000002.1"/>
</dbReference>
<evidence type="ECO:0000313" key="2">
    <source>
        <dbReference type="Proteomes" id="UP000192775"/>
    </source>
</evidence>
<keyword evidence="2" id="KW-1185">Reference proteome</keyword>
<accession>A0A1X9LLS9</accession>
<proteinExistence type="predicted"/>
<dbReference type="Pfam" id="PF04299">
    <property type="entry name" value="FMN_bind_2"/>
    <property type="match status" value="1"/>
</dbReference>
<organism evidence="1 2">
    <name type="scientific">Cnuibacter physcomitrellae</name>
    <dbReference type="NCBI Taxonomy" id="1619308"/>
    <lineage>
        <taxon>Bacteria</taxon>
        <taxon>Bacillati</taxon>
        <taxon>Actinomycetota</taxon>
        <taxon>Actinomycetes</taxon>
        <taxon>Micrococcales</taxon>
        <taxon>Microbacteriaceae</taxon>
        <taxon>Cnuibacter</taxon>
    </lineage>
</organism>
<sequence>MRENPSFALTDRSEIARLVREHPWATMVSHTDDGLVVSHYPFLLEETPGAGSGDDLVLVTHVGRPDERLHELGEHEIVVIVQGPHGYISSGWYGDTPSVPTWNHVTAHLYGTPEILSAAENLEVLERLVEHFEREQASPRLMRGTLADSEYADRISAGTVGFRLRVTRVVAKAKLSQNKPDEVVRTVLAELEGDGPYAQPALAAEMRRAHERLRGGDPA</sequence>
<dbReference type="InterPro" id="IPR012349">
    <property type="entry name" value="Split_barrel_FMN-bd"/>
</dbReference>
<dbReference type="STRING" id="1619308.B5808_06490"/>
<dbReference type="PIRSF" id="PIRSF010372">
    <property type="entry name" value="PaiB"/>
    <property type="match status" value="1"/>
</dbReference>
<reference evidence="1 2" key="1">
    <citation type="submission" date="2017-04" db="EMBL/GenBank/DDBJ databases">
        <authorList>
            <person name="Afonso C.L."/>
            <person name="Miller P.J."/>
            <person name="Scott M.A."/>
            <person name="Spackman E."/>
            <person name="Goraichik I."/>
            <person name="Dimitrov K.M."/>
            <person name="Suarez D.L."/>
            <person name="Swayne D.E."/>
        </authorList>
    </citation>
    <scope>NUCLEOTIDE SEQUENCE [LARGE SCALE GENOMIC DNA]</scope>
    <source>
        <strain evidence="2">XA(T)</strain>
    </source>
</reference>
<dbReference type="KEGG" id="cphy:B5808_06490"/>